<organism evidence="1 2">
    <name type="scientific">Candidatus Portnoybacteria bacterium CG09_land_8_20_14_0_10_44_13</name>
    <dbReference type="NCBI Taxonomy" id="1974811"/>
    <lineage>
        <taxon>Bacteria</taxon>
        <taxon>Candidatus Portnoyibacteriota</taxon>
    </lineage>
</organism>
<name>A0A2H0WVT4_9BACT</name>
<accession>A0A2H0WVT4</accession>
<gene>
    <name evidence="1" type="ORF">COT61_02120</name>
</gene>
<protein>
    <submittedName>
        <fullName evidence="1">Uncharacterized protein</fullName>
    </submittedName>
</protein>
<dbReference type="Proteomes" id="UP000229080">
    <property type="component" value="Unassembled WGS sequence"/>
</dbReference>
<evidence type="ECO:0000313" key="1">
    <source>
        <dbReference type="EMBL" id="PIS16784.1"/>
    </source>
</evidence>
<dbReference type="InterPro" id="IPR027417">
    <property type="entry name" value="P-loop_NTPase"/>
</dbReference>
<proteinExistence type="predicted"/>
<reference evidence="2" key="1">
    <citation type="submission" date="2017-09" db="EMBL/GenBank/DDBJ databases">
        <title>Depth-based differentiation of microbial function through sediment-hosted aquifers and enrichment of novel symbionts in the deep terrestrial subsurface.</title>
        <authorList>
            <person name="Probst A.J."/>
            <person name="Ladd B."/>
            <person name="Jarett J.K."/>
            <person name="Geller-Mcgrath D.E."/>
            <person name="Sieber C.M.K."/>
            <person name="Emerson J.B."/>
            <person name="Anantharaman K."/>
            <person name="Thomas B.C."/>
            <person name="Malmstrom R."/>
            <person name="Stieglmeier M."/>
            <person name="Klingl A."/>
            <person name="Woyke T."/>
            <person name="Ryan C.M."/>
            <person name="Banfield J.F."/>
        </authorList>
    </citation>
    <scope>NUCLEOTIDE SEQUENCE [LARGE SCALE GENOMIC DNA]</scope>
</reference>
<evidence type="ECO:0000313" key="2">
    <source>
        <dbReference type="Proteomes" id="UP000229080"/>
    </source>
</evidence>
<comment type="caution">
    <text evidence="1">The sequence shown here is derived from an EMBL/GenBank/DDBJ whole genome shotgun (WGS) entry which is preliminary data.</text>
</comment>
<dbReference type="EMBL" id="PEZF01000072">
    <property type="protein sequence ID" value="PIS16784.1"/>
    <property type="molecule type" value="Genomic_DNA"/>
</dbReference>
<sequence>MVAPKKRGKLIWATGIPGCGGKRHLKEWQQYCESQGKKVKIYHIGELMFSWILGNVGTEIRGETVLNMPQAYLDLARMAVLGEIHHSLDQDLEKNDAVLIRSHTVFYWRGCFSPAYNERYLCGLEYTPNMFVTFIDAAVDILKVLNKRDQWRDQDLSEKDLWLWQNIEVDNTRRYLHLFAPEKNRKFFVVPVRQPAETLYCLLFEPWRPIIYAQMPISHVEPHELEKVNKFIRRLWKYCVVFDPLTIETGTADHAGGDEARIRHCQTAHRDLEWFIPQCDIALAYWVKVVCSPGVVDETAEASQRGKEAWVIFPGDYSPFIQYRAKPHRIFSTSEEALEFLEKDYMLPIYEKWGIKK</sequence>
<dbReference type="AlphaFoldDB" id="A0A2H0WVT4"/>
<dbReference type="Gene3D" id="3.40.50.300">
    <property type="entry name" value="P-loop containing nucleotide triphosphate hydrolases"/>
    <property type="match status" value="1"/>
</dbReference>